<dbReference type="Pfam" id="PF00005">
    <property type="entry name" value="ABC_tran"/>
    <property type="match status" value="1"/>
</dbReference>
<dbReference type="RefSeq" id="WP_136354941.1">
    <property type="nucleotide sequence ID" value="NZ_SSNY01000002.1"/>
</dbReference>
<dbReference type="Proteomes" id="UP000306441">
    <property type="component" value="Unassembled WGS sequence"/>
</dbReference>
<evidence type="ECO:0000259" key="6">
    <source>
        <dbReference type="PROSITE" id="PS50893"/>
    </source>
</evidence>
<dbReference type="InterPro" id="IPR003439">
    <property type="entry name" value="ABC_transporter-like_ATP-bd"/>
</dbReference>
<evidence type="ECO:0000313" key="7">
    <source>
        <dbReference type="EMBL" id="THF59153.1"/>
    </source>
</evidence>
<dbReference type="InterPro" id="IPR003593">
    <property type="entry name" value="AAA+_ATPase"/>
</dbReference>
<dbReference type="Gene3D" id="2.40.50.100">
    <property type="match status" value="1"/>
</dbReference>
<evidence type="ECO:0000256" key="3">
    <source>
        <dbReference type="ARBA" id="ARBA00022741"/>
    </source>
</evidence>
<sequence>MTTTQQTPRPASAGVSAQPADGSAAGADRHAVEFRDVQIAYGKFVAVRDFSLSIAKGSFVTLLGPSGCGKTTILRSIAGLVDITSGQISIGGRRVDDVPIYKRNIGLVFQSYALFPHKTVFDNVAFGLKYRNVPRAEIARKVGQALEMVRLPGAEKKLPSQLSGGQQQRIALARAIVFEPEVLLLDEPLSALDANMREEMRVEIKKIQKATGITAIFVTHDQEEALSMSDRIVVMNAGSMEQIGTPQEVYDTPATAFVADFLGKANMLAGTVSAVDGAKATVALAAGQSVSVVSPRPLAQGAAVTVVVRPQKLSVAPGSGENRLSGRVVSTSYLGGSAIYEIDLGGKTIVRANNAITGRLAREGETVEVGFDPAGCVLLDDKGLRIA</sequence>
<dbReference type="PROSITE" id="PS00211">
    <property type="entry name" value="ABC_TRANSPORTER_1"/>
    <property type="match status" value="1"/>
</dbReference>
<keyword evidence="2" id="KW-0813">Transport</keyword>
<dbReference type="InterPro" id="IPR050093">
    <property type="entry name" value="ABC_SmlMolc_Importer"/>
</dbReference>
<keyword evidence="8" id="KW-1185">Reference proteome</keyword>
<evidence type="ECO:0000256" key="5">
    <source>
        <dbReference type="SAM" id="MobiDB-lite"/>
    </source>
</evidence>
<reference evidence="7 8" key="1">
    <citation type="submission" date="2019-04" db="EMBL/GenBank/DDBJ databases">
        <title>Mesorhizobium composti sp. nov., isolated from compost.</title>
        <authorList>
            <person name="Lin S.-Y."/>
            <person name="Hameed A."/>
            <person name="Hsieh Y.-T."/>
            <person name="Young C.-C."/>
        </authorList>
    </citation>
    <scope>NUCLEOTIDE SEQUENCE [LARGE SCALE GENOMIC DNA]</scope>
    <source>
        <strain evidence="7 8">CC-YTH430</strain>
    </source>
</reference>
<dbReference type="SMART" id="SM00382">
    <property type="entry name" value="AAA"/>
    <property type="match status" value="1"/>
</dbReference>
<feature type="domain" description="ABC transporter" evidence="6">
    <location>
        <begin position="32"/>
        <end position="262"/>
    </location>
</feature>
<dbReference type="InterPro" id="IPR012340">
    <property type="entry name" value="NA-bd_OB-fold"/>
</dbReference>
<dbReference type="InterPro" id="IPR017871">
    <property type="entry name" value="ABC_transporter-like_CS"/>
</dbReference>
<evidence type="ECO:0000256" key="1">
    <source>
        <dbReference type="ARBA" id="ARBA00005417"/>
    </source>
</evidence>
<dbReference type="InterPro" id="IPR013611">
    <property type="entry name" value="Transp-assoc_OB_typ2"/>
</dbReference>
<dbReference type="GO" id="GO:0005524">
    <property type="term" value="F:ATP binding"/>
    <property type="evidence" value="ECO:0007669"/>
    <property type="project" value="UniProtKB-KW"/>
</dbReference>
<dbReference type="EMBL" id="SSNY01000002">
    <property type="protein sequence ID" value="THF59153.1"/>
    <property type="molecule type" value="Genomic_DNA"/>
</dbReference>
<dbReference type="InterPro" id="IPR008995">
    <property type="entry name" value="Mo/tungstate-bd_C_term_dom"/>
</dbReference>
<keyword evidence="4 7" id="KW-0067">ATP-binding</keyword>
<dbReference type="PANTHER" id="PTHR42781:SF4">
    <property type="entry name" value="SPERMIDINE_PUTRESCINE IMPORT ATP-BINDING PROTEIN POTA"/>
    <property type="match status" value="1"/>
</dbReference>
<organism evidence="7 8">
    <name type="scientific">Ollibium composti</name>
    <dbReference type="NCBI Taxonomy" id="2675109"/>
    <lineage>
        <taxon>Bacteria</taxon>
        <taxon>Pseudomonadati</taxon>
        <taxon>Pseudomonadota</taxon>
        <taxon>Alphaproteobacteria</taxon>
        <taxon>Hyphomicrobiales</taxon>
        <taxon>Phyllobacteriaceae</taxon>
        <taxon>Ollibium</taxon>
    </lineage>
</organism>
<dbReference type="Gene3D" id="3.40.50.300">
    <property type="entry name" value="P-loop containing nucleotide triphosphate hydrolases"/>
    <property type="match status" value="1"/>
</dbReference>
<feature type="region of interest" description="Disordered" evidence="5">
    <location>
        <begin position="1"/>
        <end position="23"/>
    </location>
</feature>
<dbReference type="Pfam" id="PF08402">
    <property type="entry name" value="TOBE_2"/>
    <property type="match status" value="1"/>
</dbReference>
<dbReference type="InterPro" id="IPR027417">
    <property type="entry name" value="P-loop_NTPase"/>
</dbReference>
<protein>
    <submittedName>
        <fullName evidence="7">ABC transporter ATP-binding protein</fullName>
    </submittedName>
</protein>
<proteinExistence type="inferred from homology"/>
<keyword evidence="3" id="KW-0547">Nucleotide-binding</keyword>
<accession>A0ABY2QBT8</accession>
<name>A0ABY2QBT8_9HYPH</name>
<evidence type="ECO:0000256" key="4">
    <source>
        <dbReference type="ARBA" id="ARBA00022840"/>
    </source>
</evidence>
<evidence type="ECO:0000256" key="2">
    <source>
        <dbReference type="ARBA" id="ARBA00022448"/>
    </source>
</evidence>
<comment type="caution">
    <text evidence="7">The sequence shown here is derived from an EMBL/GenBank/DDBJ whole genome shotgun (WGS) entry which is preliminary data.</text>
</comment>
<evidence type="ECO:0000313" key="8">
    <source>
        <dbReference type="Proteomes" id="UP000306441"/>
    </source>
</evidence>
<dbReference type="SUPFAM" id="SSF50331">
    <property type="entry name" value="MOP-like"/>
    <property type="match status" value="1"/>
</dbReference>
<dbReference type="PROSITE" id="PS50893">
    <property type="entry name" value="ABC_TRANSPORTER_2"/>
    <property type="match status" value="1"/>
</dbReference>
<comment type="similarity">
    <text evidence="1">Belongs to the ABC transporter superfamily.</text>
</comment>
<dbReference type="SUPFAM" id="SSF52540">
    <property type="entry name" value="P-loop containing nucleoside triphosphate hydrolases"/>
    <property type="match status" value="1"/>
</dbReference>
<dbReference type="PANTHER" id="PTHR42781">
    <property type="entry name" value="SPERMIDINE/PUTRESCINE IMPORT ATP-BINDING PROTEIN POTA"/>
    <property type="match status" value="1"/>
</dbReference>
<dbReference type="Gene3D" id="2.40.50.140">
    <property type="entry name" value="Nucleic acid-binding proteins"/>
    <property type="match status" value="1"/>
</dbReference>
<gene>
    <name evidence="7" type="ORF">E6C48_05775</name>
</gene>